<evidence type="ECO:0000313" key="3">
    <source>
        <dbReference type="EMBL" id="AHX11344.1"/>
    </source>
</evidence>
<dbReference type="InterPro" id="IPR000836">
    <property type="entry name" value="PRTase_dom"/>
</dbReference>
<evidence type="ECO:0000256" key="1">
    <source>
        <dbReference type="ARBA" id="ARBA00008007"/>
    </source>
</evidence>
<dbReference type="Pfam" id="PF00156">
    <property type="entry name" value="Pribosyltran"/>
    <property type="match status" value="1"/>
</dbReference>
<dbReference type="PANTHER" id="PTHR47505:SF1">
    <property type="entry name" value="DNA UTILIZATION PROTEIN YHGH"/>
    <property type="match status" value="1"/>
</dbReference>
<dbReference type="Gene3D" id="3.40.50.2020">
    <property type="match status" value="1"/>
</dbReference>
<comment type="similarity">
    <text evidence="1">Belongs to the ComF/GntX family.</text>
</comment>
<dbReference type="InterPro" id="IPR051910">
    <property type="entry name" value="ComF/GntX_DNA_util-trans"/>
</dbReference>
<keyword evidence="4" id="KW-1185">Reference proteome</keyword>
<dbReference type="InterPro" id="IPR029057">
    <property type="entry name" value="PRTase-like"/>
</dbReference>
<dbReference type="KEGG" id="nhm:NHE_0396"/>
<dbReference type="STRING" id="1286528.NHE_0396"/>
<sequence length="93" mass="10239">MQIAKLIKVSVRLDVLSKTRNTIPQATLSVEKRRENLQNAFSIKNSVGIRNAFIILLDDVITTGATASSCAELLAQHNPKRIVVITLARSILQ</sequence>
<gene>
    <name evidence="3" type="ORF">NHE_0396</name>
</gene>
<dbReference type="HOGENOM" id="CLU_054549_5_1_5"/>
<dbReference type="CDD" id="cd06223">
    <property type="entry name" value="PRTases_typeI"/>
    <property type="match status" value="1"/>
</dbReference>
<evidence type="ECO:0000259" key="2">
    <source>
        <dbReference type="Pfam" id="PF00156"/>
    </source>
</evidence>
<accession>X5HJS4</accession>
<feature type="domain" description="Phosphoribosyltransferase" evidence="2">
    <location>
        <begin position="24"/>
        <end position="88"/>
    </location>
</feature>
<dbReference type="OrthoDB" id="9779910at2"/>
<reference evidence="3 4" key="1">
    <citation type="submission" date="2014-03" db="EMBL/GenBank/DDBJ databases">
        <title>Sequencing and Comparison of Genomes and Transcriptome Profiles of Human Ehrlichiosis Agents.</title>
        <authorList>
            <person name="Lin M."/>
            <person name="Daugherty S.C."/>
            <person name="Nagaraj S."/>
            <person name="Cheng Z."/>
            <person name="Xiong Q."/>
            <person name="Lin F.-Y."/>
            <person name="Sengamalay N."/>
            <person name="Ott S."/>
            <person name="Godinez A."/>
            <person name="Tallon L.J."/>
            <person name="Sadzewicz L."/>
            <person name="Fraser C.M."/>
            <person name="Dunning Hotopp J.C."/>
            <person name="Rikihisa Y."/>
        </authorList>
    </citation>
    <scope>NUCLEOTIDE SEQUENCE [LARGE SCALE GENOMIC DNA]</scope>
    <source>
        <strain evidence="3 4">Oregon</strain>
    </source>
</reference>
<protein>
    <submittedName>
        <fullName evidence="3">Phosphoribosyl transferase domain protein</fullName>
    </submittedName>
</protein>
<dbReference type="RefSeq" id="WP_051579557.1">
    <property type="nucleotide sequence ID" value="NZ_CP007481.1"/>
</dbReference>
<dbReference type="AlphaFoldDB" id="X5HJS4"/>
<evidence type="ECO:0000313" key="4">
    <source>
        <dbReference type="Proteomes" id="UP000023755"/>
    </source>
</evidence>
<organism evidence="3 4">
    <name type="scientific">Neorickettsia helminthoeca str. Oregon</name>
    <dbReference type="NCBI Taxonomy" id="1286528"/>
    <lineage>
        <taxon>Bacteria</taxon>
        <taxon>Pseudomonadati</taxon>
        <taxon>Pseudomonadota</taxon>
        <taxon>Alphaproteobacteria</taxon>
        <taxon>Rickettsiales</taxon>
        <taxon>Anaplasmataceae</taxon>
        <taxon>Neorickettsia</taxon>
    </lineage>
</organism>
<dbReference type="EMBL" id="CP007481">
    <property type="protein sequence ID" value="AHX11344.1"/>
    <property type="molecule type" value="Genomic_DNA"/>
</dbReference>
<dbReference type="GO" id="GO:0016740">
    <property type="term" value="F:transferase activity"/>
    <property type="evidence" value="ECO:0007669"/>
    <property type="project" value="UniProtKB-KW"/>
</dbReference>
<proteinExistence type="inferred from homology"/>
<dbReference type="PANTHER" id="PTHR47505">
    <property type="entry name" value="DNA UTILIZATION PROTEIN YHGH"/>
    <property type="match status" value="1"/>
</dbReference>
<dbReference type="SUPFAM" id="SSF53271">
    <property type="entry name" value="PRTase-like"/>
    <property type="match status" value="1"/>
</dbReference>
<keyword evidence="3" id="KW-0808">Transferase</keyword>
<name>X5HJS4_9RICK</name>
<dbReference type="Proteomes" id="UP000023755">
    <property type="component" value="Chromosome"/>
</dbReference>